<keyword evidence="1" id="KW-0472">Membrane</keyword>
<name>A0A8S5QA65_9CAUD</name>
<reference evidence="2" key="1">
    <citation type="journal article" date="2021" name="Proc. Natl. Acad. Sci. U.S.A.">
        <title>A Catalog of Tens of Thousands of Viruses from Human Metagenomes Reveals Hidden Associations with Chronic Diseases.</title>
        <authorList>
            <person name="Tisza M.J."/>
            <person name="Buck C.B."/>
        </authorList>
    </citation>
    <scope>NUCLEOTIDE SEQUENCE</scope>
    <source>
        <strain evidence="2">CtfR912</strain>
    </source>
</reference>
<evidence type="ECO:0000313" key="2">
    <source>
        <dbReference type="EMBL" id="DAE15928.1"/>
    </source>
</evidence>
<evidence type="ECO:0000256" key="1">
    <source>
        <dbReference type="SAM" id="Phobius"/>
    </source>
</evidence>
<sequence length="29" mass="3623">MFPHGFLLFTLSYNTYFNIYCFCIFIIFF</sequence>
<accession>A0A8S5QA65</accession>
<feature type="transmembrane region" description="Helical" evidence="1">
    <location>
        <begin position="6"/>
        <end position="28"/>
    </location>
</feature>
<organism evidence="2">
    <name type="scientific">Siphoviridae sp. ctfR912</name>
    <dbReference type="NCBI Taxonomy" id="2825596"/>
    <lineage>
        <taxon>Viruses</taxon>
        <taxon>Duplodnaviria</taxon>
        <taxon>Heunggongvirae</taxon>
        <taxon>Uroviricota</taxon>
        <taxon>Caudoviricetes</taxon>
    </lineage>
</organism>
<protein>
    <submittedName>
        <fullName evidence="2">Uncharacterized protein</fullName>
    </submittedName>
</protein>
<keyword evidence="1" id="KW-1133">Transmembrane helix</keyword>
<keyword evidence="1" id="KW-0812">Transmembrane</keyword>
<dbReference type="EMBL" id="BK015614">
    <property type="protein sequence ID" value="DAE15928.1"/>
    <property type="molecule type" value="Genomic_DNA"/>
</dbReference>
<proteinExistence type="predicted"/>